<dbReference type="GO" id="GO:0003700">
    <property type="term" value="F:DNA-binding transcription factor activity"/>
    <property type="evidence" value="ECO:0007669"/>
    <property type="project" value="InterPro"/>
</dbReference>
<dbReference type="Gene3D" id="1.10.10.60">
    <property type="entry name" value="Homeodomain-like"/>
    <property type="match status" value="2"/>
</dbReference>
<feature type="domain" description="HTH araC/xylS-type" evidence="4">
    <location>
        <begin position="11"/>
        <end position="110"/>
    </location>
</feature>
<keyword evidence="3" id="KW-0804">Transcription</keyword>
<dbReference type="RefSeq" id="WP_021709580.1">
    <property type="nucleotide sequence ID" value="NZ_BAOB01000175.1"/>
</dbReference>
<dbReference type="InterPro" id="IPR018062">
    <property type="entry name" value="HTH_AraC-typ_CS"/>
</dbReference>
<dbReference type="eggNOG" id="COG2207">
    <property type="taxonomic scope" value="Bacteria"/>
</dbReference>
<dbReference type="PANTHER" id="PTHR40055:SF1">
    <property type="entry name" value="TRANSCRIPTIONAL REGULATOR YGIV-RELATED"/>
    <property type="match status" value="1"/>
</dbReference>
<evidence type="ECO:0000256" key="1">
    <source>
        <dbReference type="ARBA" id="ARBA00023015"/>
    </source>
</evidence>
<dbReference type="AlphaFoldDB" id="U3C328"/>
<keyword evidence="1" id="KW-0805">Transcription regulation</keyword>
<sequence length="294" mass="33993">MATSSVEEKINRVCYFIEEQPYEDFSLQDLSEVAELSKYHFQRVFKSVVGVTPHRYILLSRLRRASFELLYRRDLKIIDVAISAGFESPEAFTRAFTRVFSQTPKAFRNRPDWSKWAREFDITIPVRDRQYNVNVFDYPSIKCAAITHRGFYLEGLKTYDALFNFIVKNQYLTREQLKATPLLIIPNANPLKIEESEYTCEHCIPFEGEIAPNDEGVSSVMLPGGSFAVLTYVGPREPNGISHAIQYILNEWMPQTEWEWGGRPAAFVYDNSPLLFPDTELITHICLPIEPKTQ</sequence>
<protein>
    <submittedName>
        <fullName evidence="5">Putative AraC family transcriptional regulator</fullName>
    </submittedName>
</protein>
<evidence type="ECO:0000256" key="2">
    <source>
        <dbReference type="ARBA" id="ARBA00023125"/>
    </source>
</evidence>
<name>U3C328_9VIBR</name>
<dbReference type="InterPro" id="IPR009057">
    <property type="entry name" value="Homeodomain-like_sf"/>
</dbReference>
<dbReference type="InterPro" id="IPR011256">
    <property type="entry name" value="Reg_factor_effector_dom_sf"/>
</dbReference>
<dbReference type="PROSITE" id="PS01124">
    <property type="entry name" value="HTH_ARAC_FAMILY_2"/>
    <property type="match status" value="1"/>
</dbReference>
<evidence type="ECO:0000259" key="4">
    <source>
        <dbReference type="PROSITE" id="PS01124"/>
    </source>
</evidence>
<dbReference type="PRINTS" id="PR00032">
    <property type="entry name" value="HTHARAC"/>
</dbReference>
<evidence type="ECO:0000313" key="6">
    <source>
        <dbReference type="Proteomes" id="UP000016567"/>
    </source>
</evidence>
<dbReference type="InterPro" id="IPR050908">
    <property type="entry name" value="SmbC-like"/>
</dbReference>
<dbReference type="GO" id="GO:0043565">
    <property type="term" value="F:sequence-specific DNA binding"/>
    <property type="evidence" value="ECO:0007669"/>
    <property type="project" value="InterPro"/>
</dbReference>
<dbReference type="STRING" id="1219077.VAZ01S_031_00370"/>
<organism evidence="5 6">
    <name type="scientific">Vibrio azureus NBRC 104587</name>
    <dbReference type="NCBI Taxonomy" id="1219077"/>
    <lineage>
        <taxon>Bacteria</taxon>
        <taxon>Pseudomonadati</taxon>
        <taxon>Pseudomonadota</taxon>
        <taxon>Gammaproteobacteria</taxon>
        <taxon>Vibrionales</taxon>
        <taxon>Vibrionaceae</taxon>
        <taxon>Vibrio</taxon>
    </lineage>
</organism>
<dbReference type="InterPro" id="IPR029442">
    <property type="entry name" value="GyrI-like"/>
</dbReference>
<dbReference type="Pfam" id="PF12833">
    <property type="entry name" value="HTH_18"/>
    <property type="match status" value="1"/>
</dbReference>
<evidence type="ECO:0000313" key="5">
    <source>
        <dbReference type="EMBL" id="GAD75824.1"/>
    </source>
</evidence>
<dbReference type="SMART" id="SM00871">
    <property type="entry name" value="AraC_E_bind"/>
    <property type="match status" value="1"/>
</dbReference>
<comment type="caution">
    <text evidence="5">The sequence shown here is derived from an EMBL/GenBank/DDBJ whole genome shotgun (WGS) entry which is preliminary data.</text>
</comment>
<accession>U3C328</accession>
<dbReference type="InterPro" id="IPR020449">
    <property type="entry name" value="Tscrpt_reg_AraC-type_HTH"/>
</dbReference>
<reference evidence="5 6" key="1">
    <citation type="submission" date="2013-09" db="EMBL/GenBank/DDBJ databases">
        <title>Whole genome shotgun sequence of Vibrio azureus NBRC 104587.</title>
        <authorList>
            <person name="Isaki S."/>
            <person name="Hosoyama A."/>
            <person name="Numata M."/>
            <person name="Hashimoto M."/>
            <person name="Hosoyama Y."/>
            <person name="Tsuchikane K."/>
            <person name="Noguchi M."/>
            <person name="Hirakata S."/>
            <person name="Ichikawa N."/>
            <person name="Ohji S."/>
            <person name="Yamazoe A."/>
            <person name="Fujita N."/>
        </authorList>
    </citation>
    <scope>NUCLEOTIDE SEQUENCE [LARGE SCALE GENOMIC DNA]</scope>
    <source>
        <strain evidence="5 6">NBRC 104587</strain>
    </source>
</reference>
<evidence type="ECO:0000256" key="3">
    <source>
        <dbReference type="ARBA" id="ARBA00023163"/>
    </source>
</evidence>
<dbReference type="EMBL" id="BATL01000031">
    <property type="protein sequence ID" value="GAD75824.1"/>
    <property type="molecule type" value="Genomic_DNA"/>
</dbReference>
<dbReference type="InterPro" id="IPR018060">
    <property type="entry name" value="HTH_AraC"/>
</dbReference>
<dbReference type="SUPFAM" id="SSF46689">
    <property type="entry name" value="Homeodomain-like"/>
    <property type="match status" value="2"/>
</dbReference>
<dbReference type="PROSITE" id="PS00041">
    <property type="entry name" value="HTH_ARAC_FAMILY_1"/>
    <property type="match status" value="1"/>
</dbReference>
<keyword evidence="2" id="KW-0238">DNA-binding</keyword>
<dbReference type="Pfam" id="PF06445">
    <property type="entry name" value="GyrI-like"/>
    <property type="match status" value="1"/>
</dbReference>
<dbReference type="OrthoDB" id="282744at2"/>
<dbReference type="InterPro" id="IPR010499">
    <property type="entry name" value="AraC_E-bd"/>
</dbReference>
<proteinExistence type="predicted"/>
<dbReference type="eggNOG" id="COG3449">
    <property type="taxonomic scope" value="Bacteria"/>
</dbReference>
<dbReference type="PANTHER" id="PTHR40055">
    <property type="entry name" value="TRANSCRIPTIONAL REGULATOR YGIV-RELATED"/>
    <property type="match status" value="1"/>
</dbReference>
<dbReference type="Proteomes" id="UP000016567">
    <property type="component" value="Unassembled WGS sequence"/>
</dbReference>
<dbReference type="Gene3D" id="3.20.80.10">
    <property type="entry name" value="Regulatory factor, effector binding domain"/>
    <property type="match status" value="1"/>
</dbReference>
<dbReference type="SUPFAM" id="SSF55136">
    <property type="entry name" value="Probable bacterial effector-binding domain"/>
    <property type="match status" value="1"/>
</dbReference>
<keyword evidence="6" id="KW-1185">Reference proteome</keyword>
<dbReference type="SMART" id="SM00342">
    <property type="entry name" value="HTH_ARAC"/>
    <property type="match status" value="1"/>
</dbReference>
<gene>
    <name evidence="5" type="ORF">VAZ01S_031_00370</name>
</gene>